<evidence type="ECO:0000313" key="2">
    <source>
        <dbReference type="Proteomes" id="UP001241377"/>
    </source>
</evidence>
<keyword evidence="2" id="KW-1185">Reference proteome</keyword>
<organism evidence="1 2">
    <name type="scientific">Naganishia cerealis</name>
    <dbReference type="NCBI Taxonomy" id="610337"/>
    <lineage>
        <taxon>Eukaryota</taxon>
        <taxon>Fungi</taxon>
        <taxon>Dikarya</taxon>
        <taxon>Basidiomycota</taxon>
        <taxon>Agaricomycotina</taxon>
        <taxon>Tremellomycetes</taxon>
        <taxon>Filobasidiales</taxon>
        <taxon>Filobasidiaceae</taxon>
        <taxon>Naganishia</taxon>
    </lineage>
</organism>
<sequence>MKVLLMRTMKNEHDALRRPDKYQQAVREHLSNAKRLGEEEGVLGTNIIRVDASGAPIRETWGYQHDSDASVQDDEEQEVALLVPPKVQNNPLTFGNSHQKSREIESEPQYAARLENERRKAIEDVDGYTWNTMEDEAGDCIQDEDKDESSEYSEKEVCIPAGGKESRRAREPPEDSAEADNRSAGEAELGMPVG</sequence>
<evidence type="ECO:0000313" key="1">
    <source>
        <dbReference type="EMBL" id="KAJ9105996.1"/>
    </source>
</evidence>
<accession>A0ACC2W3M5</accession>
<reference evidence="1" key="1">
    <citation type="submission" date="2023-04" db="EMBL/GenBank/DDBJ databases">
        <title>Draft Genome sequencing of Naganishia species isolated from polar environments using Oxford Nanopore Technology.</title>
        <authorList>
            <person name="Leo P."/>
            <person name="Venkateswaran K."/>
        </authorList>
    </citation>
    <scope>NUCLEOTIDE SEQUENCE</scope>
    <source>
        <strain evidence="1">MNA-CCFEE 5261</strain>
    </source>
</reference>
<gene>
    <name evidence="1" type="ORF">QFC19_003331</name>
</gene>
<comment type="caution">
    <text evidence="1">The sequence shown here is derived from an EMBL/GenBank/DDBJ whole genome shotgun (WGS) entry which is preliminary data.</text>
</comment>
<dbReference type="Proteomes" id="UP001241377">
    <property type="component" value="Unassembled WGS sequence"/>
</dbReference>
<proteinExistence type="predicted"/>
<protein>
    <submittedName>
        <fullName evidence="1">Uncharacterized protein</fullName>
    </submittedName>
</protein>
<dbReference type="EMBL" id="JASBWR010000031">
    <property type="protein sequence ID" value="KAJ9105996.1"/>
    <property type="molecule type" value="Genomic_DNA"/>
</dbReference>
<name>A0ACC2W3M5_9TREE</name>